<evidence type="ECO:0000313" key="2">
    <source>
        <dbReference type="EMBL" id="KAK9720094.1"/>
    </source>
</evidence>
<keyword evidence="3" id="KW-1185">Reference proteome</keyword>
<feature type="compositionally biased region" description="Low complexity" evidence="1">
    <location>
        <begin position="172"/>
        <end position="182"/>
    </location>
</feature>
<dbReference type="EMBL" id="JASJQH010007024">
    <property type="protein sequence ID" value="KAK9720094.1"/>
    <property type="molecule type" value="Genomic_DNA"/>
</dbReference>
<sequence>MPSDSQSEEITKSEKLGKELEKGIPLLTEGFLYHFASLFEEIEKELREIEESQALTAAEFQRAQDSLPAQEDLDKYAATFKKLPLYQAKLANIRTTMLTLLPRSRQLKQRASTLLDAKSVYEENMAETLKKEKELDKSIAAKATTTEVKVLSKAKKSRTKIKSGRKRDSDKNSSLSKNSGDS</sequence>
<feature type="compositionally biased region" description="Basic residues" evidence="1">
    <location>
        <begin position="152"/>
        <end position="165"/>
    </location>
</feature>
<organism evidence="2 3">
    <name type="scientific">Basidiobolus ranarum</name>
    <dbReference type="NCBI Taxonomy" id="34480"/>
    <lineage>
        <taxon>Eukaryota</taxon>
        <taxon>Fungi</taxon>
        <taxon>Fungi incertae sedis</taxon>
        <taxon>Zoopagomycota</taxon>
        <taxon>Entomophthoromycotina</taxon>
        <taxon>Basidiobolomycetes</taxon>
        <taxon>Basidiobolales</taxon>
        <taxon>Basidiobolaceae</taxon>
        <taxon>Basidiobolus</taxon>
    </lineage>
</organism>
<evidence type="ECO:0000256" key="1">
    <source>
        <dbReference type="SAM" id="MobiDB-lite"/>
    </source>
</evidence>
<dbReference type="InterPro" id="IPR028119">
    <property type="entry name" value="Snapin/Pallidin/Snn1"/>
</dbReference>
<accession>A0ABR2W4S7</accession>
<reference evidence="2 3" key="1">
    <citation type="submission" date="2023-04" db="EMBL/GenBank/DDBJ databases">
        <title>Genome of Basidiobolus ranarum AG-B5.</title>
        <authorList>
            <person name="Stajich J.E."/>
            <person name="Carter-House D."/>
            <person name="Gryganskyi A."/>
        </authorList>
    </citation>
    <scope>NUCLEOTIDE SEQUENCE [LARGE SCALE GENOMIC DNA]</scope>
    <source>
        <strain evidence="2 3">AG-B5</strain>
    </source>
</reference>
<name>A0ABR2W4S7_9FUNG</name>
<protein>
    <submittedName>
        <fullName evidence="2">Biogenesis of lysosome- organelles complex 1 subunit 6</fullName>
    </submittedName>
</protein>
<comment type="caution">
    <text evidence="2">The sequence shown here is derived from an EMBL/GenBank/DDBJ whole genome shotgun (WGS) entry which is preliminary data.</text>
</comment>
<gene>
    <name evidence="2" type="primary">BLOC1S6</name>
    <name evidence="2" type="ORF">K7432_004355</name>
</gene>
<proteinExistence type="predicted"/>
<feature type="region of interest" description="Disordered" evidence="1">
    <location>
        <begin position="152"/>
        <end position="182"/>
    </location>
</feature>
<evidence type="ECO:0000313" key="3">
    <source>
        <dbReference type="Proteomes" id="UP001479436"/>
    </source>
</evidence>
<dbReference type="PANTHER" id="PTHR31328:SF2">
    <property type="entry name" value="BIOGENESIS OF LYSOSOME-RELATED ORGANELLES COMPLEX 1 SUBUNIT 6"/>
    <property type="match status" value="1"/>
</dbReference>
<dbReference type="Proteomes" id="UP001479436">
    <property type="component" value="Unassembled WGS sequence"/>
</dbReference>
<dbReference type="PANTHER" id="PTHR31328">
    <property type="entry name" value="BIOGENESIS OF LYSOSOME-RELATED ORGANELLES COMPLEX 1 SUBUNIT 6"/>
    <property type="match status" value="1"/>
</dbReference>
<dbReference type="Pfam" id="PF14712">
    <property type="entry name" value="Snapin_Pallidin"/>
    <property type="match status" value="1"/>
</dbReference>